<sequence length="589" mass="66613">MVVTGEGVRILKSIAEGKEITKETEEARVLELAGILRYDLPGKYSLTYTGESLVDLIRSIEEKGVDTSKWEDNFRFVGSEVIAMIDSVIRAKGRVFEDFVKPLEERGFVKDGELTPEGEELWEIYRLAKPHLTIDQELAKLVKKLPVGPVRKTGVIDMDDRQVKFLEAQRLIAFSMPPADFFTFTGLGQKVKEALEKGAQPFPIAVSVDIMLAVKRAKESPEHLSENDIVALQAMAYIDENLELLPAGEALYMAYKLYNEGALLLTPSIVLSDDDVEVLFAADELWKKYQQNPEIMPTPTQIREYIAKVRPAIEKEVMKILYSLECFGILTSEEGPKGRLVYTFTDWGKKVLADQKEARRPISSPAVKCITITRKEFSAPGVDWYEEAVEQKLVGSYGPTKSGTMYADLAVSIDRLPHITDYEMEVLSRISDENPLYLKEYMKGDEEEQRRIRKAIEMLDAKGFVEILPTGIVVLTEAGVYMKRALAGVTSGFGNPVTPHLVRVLEAIREVGTLYEKEKKIRVRPDRWKKVEKLSGLDAETFAEVLRIARMTKFIGTNSLTQAGYYLLQSLDELRKAYAEVRKWFYSMA</sequence>
<evidence type="ECO:0000313" key="1">
    <source>
        <dbReference type="EMBL" id="BAT71239.1"/>
    </source>
</evidence>
<name>A0A0S3QSG9_THET7</name>
<dbReference type="Proteomes" id="UP000063234">
    <property type="component" value="Chromosome"/>
</dbReference>
<keyword evidence="2" id="KW-1185">Reference proteome</keyword>
<dbReference type="RefSeq" id="WP_068549158.1">
    <property type="nucleotide sequence ID" value="NZ_AP013035.1"/>
</dbReference>
<dbReference type="PATRIC" id="fig|1298851.3.peg.441"/>
<dbReference type="AlphaFoldDB" id="A0A0S3QSG9"/>
<evidence type="ECO:0000313" key="2">
    <source>
        <dbReference type="Proteomes" id="UP000063234"/>
    </source>
</evidence>
<gene>
    <name evidence="1" type="ORF">TST_0431</name>
</gene>
<protein>
    <recommendedName>
        <fullName evidence="3">DUF505 domain-containing protein</fullName>
    </recommendedName>
</protein>
<organism evidence="1 2">
    <name type="scientific">Thermosulfidibacter takaii (strain DSM 17441 / JCM 13301 / NBRC 103674 / ABI70S6)</name>
    <dbReference type="NCBI Taxonomy" id="1298851"/>
    <lineage>
        <taxon>Bacteria</taxon>
        <taxon>Pseudomonadati</taxon>
        <taxon>Thermosulfidibacterota</taxon>
        <taxon>Thermosulfidibacteria</taxon>
        <taxon>Thermosulfidibacterales</taxon>
        <taxon>Thermosulfidibacteraceae</taxon>
    </lineage>
</organism>
<accession>A0A0S3QSG9</accession>
<dbReference type="STRING" id="1298851.TST_0431"/>
<dbReference type="InterPro" id="IPR007548">
    <property type="entry name" value="DUF505"/>
</dbReference>
<dbReference type="KEGG" id="ttk:TST_0431"/>
<evidence type="ECO:0008006" key="3">
    <source>
        <dbReference type="Google" id="ProtNLM"/>
    </source>
</evidence>
<dbReference type="OrthoDB" id="141930at2"/>
<dbReference type="Pfam" id="PF04458">
    <property type="entry name" value="DUF505"/>
    <property type="match status" value="2"/>
</dbReference>
<reference evidence="2" key="1">
    <citation type="journal article" date="2018" name="Science">
        <title>A primordial and reversible TCA cycle in a facultatively chemolithoautotrophic thermophile.</title>
        <authorList>
            <person name="Nunoura T."/>
            <person name="Chikaraishi Y."/>
            <person name="Izaki R."/>
            <person name="Suwa T."/>
            <person name="Sato T."/>
            <person name="Harada T."/>
            <person name="Mori K."/>
            <person name="Kato Y."/>
            <person name="Miyazaki M."/>
            <person name="Shimamura S."/>
            <person name="Yanagawa K."/>
            <person name="Shuto A."/>
            <person name="Ohkouchi N."/>
            <person name="Fujita N."/>
            <person name="Takaki Y."/>
            <person name="Atomi H."/>
            <person name="Takai K."/>
        </authorList>
    </citation>
    <scope>NUCLEOTIDE SEQUENCE [LARGE SCALE GENOMIC DNA]</scope>
    <source>
        <strain evidence="2">DSM 17441 / JCM 13301 / NBRC 103674 / ABI70S6</strain>
    </source>
</reference>
<proteinExistence type="predicted"/>
<dbReference type="EMBL" id="AP013035">
    <property type="protein sequence ID" value="BAT71239.1"/>
    <property type="molecule type" value="Genomic_DNA"/>
</dbReference>